<organism evidence="3 4">
    <name type="scientific">Trichonephila clavata</name>
    <name type="common">Joro spider</name>
    <name type="synonym">Nephila clavata</name>
    <dbReference type="NCBI Taxonomy" id="2740835"/>
    <lineage>
        <taxon>Eukaryota</taxon>
        <taxon>Metazoa</taxon>
        <taxon>Ecdysozoa</taxon>
        <taxon>Arthropoda</taxon>
        <taxon>Chelicerata</taxon>
        <taxon>Arachnida</taxon>
        <taxon>Araneae</taxon>
        <taxon>Araneomorphae</taxon>
        <taxon>Entelegynae</taxon>
        <taxon>Araneoidea</taxon>
        <taxon>Nephilidae</taxon>
        <taxon>Trichonephila</taxon>
    </lineage>
</organism>
<dbReference type="PANTHER" id="PTHR33327">
    <property type="entry name" value="ENDONUCLEASE"/>
    <property type="match status" value="1"/>
</dbReference>
<evidence type="ECO:0000256" key="1">
    <source>
        <dbReference type="SAM" id="Coils"/>
    </source>
</evidence>
<gene>
    <name evidence="3" type="primary">AVEN_62102_1</name>
    <name evidence="3" type="ORF">TNCT_127541</name>
</gene>
<accession>A0A8X6JYE6</accession>
<proteinExistence type="predicted"/>
<sequence>MEDISAVKIPAFVSSDPALWFGMLESTFELAIPKPITDERTKYNYCVAHLSPDAAMAVRDVILSPGSTNPYSKLKEEVIARCGESKSQEIRRLLAGEQLGDRKPSELFRVMQRRSESHNVADSLLLELFLQQLPPNVQSILASIQPLTAQKASEVADRILEVTPAQVSAASKYSSANSDNCSESELLKELKFLRQEVKELRRSRSFSRNRFNSRNRGKSPKPTASNLCWYHYKFAEKARKCIQPCSFQGNLNGQEQRRLMPCLRLPVAFSFAIPINTRTRCKTKTAWKKEFLKRNANISYLNSQIAVSCNCIFITIFTLDKSVVEFDCPQSRYRSKLMARIGSTAFSDRPWLLGRAFKLIRKFIIVHLYNLTMLMNGKHLQRCKALYKIDSEIAGYWSARELMTLGTFF</sequence>
<evidence type="ECO:0000313" key="3">
    <source>
        <dbReference type="EMBL" id="GFR22476.1"/>
    </source>
</evidence>
<comment type="caution">
    <text evidence="3">The sequence shown here is derived from an EMBL/GenBank/DDBJ whole genome shotgun (WGS) entry which is preliminary data.</text>
</comment>
<dbReference type="PANTHER" id="PTHR33327:SF3">
    <property type="entry name" value="RNA-DIRECTED DNA POLYMERASE"/>
    <property type="match status" value="1"/>
</dbReference>
<keyword evidence="1" id="KW-0175">Coiled coil</keyword>
<dbReference type="AlphaFoldDB" id="A0A8X6JYE6"/>
<dbReference type="Proteomes" id="UP000887116">
    <property type="component" value="Unassembled WGS sequence"/>
</dbReference>
<reference evidence="3" key="1">
    <citation type="submission" date="2020-07" db="EMBL/GenBank/DDBJ databases">
        <title>Multicomponent nature underlies the extraordinary mechanical properties of spider dragline silk.</title>
        <authorList>
            <person name="Kono N."/>
            <person name="Nakamura H."/>
            <person name="Mori M."/>
            <person name="Yoshida Y."/>
            <person name="Ohtoshi R."/>
            <person name="Malay A.D."/>
            <person name="Moran D.A.P."/>
            <person name="Tomita M."/>
            <person name="Numata K."/>
            <person name="Arakawa K."/>
        </authorList>
    </citation>
    <scope>NUCLEOTIDE SEQUENCE</scope>
</reference>
<dbReference type="InterPro" id="IPR055469">
    <property type="entry name" value="DUF7041"/>
</dbReference>
<name>A0A8X6JYE6_TRICU</name>
<feature type="domain" description="DUF7041" evidence="2">
    <location>
        <begin position="9"/>
        <end position="94"/>
    </location>
</feature>
<keyword evidence="4" id="KW-1185">Reference proteome</keyword>
<evidence type="ECO:0000313" key="4">
    <source>
        <dbReference type="Proteomes" id="UP000887116"/>
    </source>
</evidence>
<protein>
    <recommendedName>
        <fullName evidence="2">DUF7041 domain-containing protein</fullName>
    </recommendedName>
</protein>
<dbReference type="EMBL" id="BMAO01028163">
    <property type="protein sequence ID" value="GFR22476.1"/>
    <property type="molecule type" value="Genomic_DNA"/>
</dbReference>
<dbReference type="OrthoDB" id="6423908at2759"/>
<evidence type="ECO:0000259" key="2">
    <source>
        <dbReference type="Pfam" id="PF23055"/>
    </source>
</evidence>
<feature type="coiled-coil region" evidence="1">
    <location>
        <begin position="183"/>
        <end position="210"/>
    </location>
</feature>
<dbReference type="Pfam" id="PF23055">
    <property type="entry name" value="DUF7041"/>
    <property type="match status" value="1"/>
</dbReference>